<keyword evidence="1" id="KW-1185">Reference proteome</keyword>
<accession>A0A914EH05</accession>
<evidence type="ECO:0000313" key="2">
    <source>
        <dbReference type="WBParaSite" id="ACRNAN_scaffold7815.g29613.t1"/>
    </source>
</evidence>
<name>A0A914EH05_9BILA</name>
<dbReference type="Proteomes" id="UP000887540">
    <property type="component" value="Unplaced"/>
</dbReference>
<evidence type="ECO:0000313" key="1">
    <source>
        <dbReference type="Proteomes" id="UP000887540"/>
    </source>
</evidence>
<proteinExistence type="predicted"/>
<sequence length="141" mass="15441">MTLFSVLCNLRILFIIYFVIKFDLINSCWRSGGEETSSSPLSLSGCADLFIQYGTPSIVEKQNQPTPTTTSTSCIPDGNLYCYPSGPNPPTPETFMLEDGFATSIPETDCKNFCACSEDGTCYIKTGQVDSVRIAPYCNLN</sequence>
<reference evidence="2" key="1">
    <citation type="submission" date="2022-11" db="UniProtKB">
        <authorList>
            <consortium name="WormBaseParasite"/>
        </authorList>
    </citation>
    <scope>IDENTIFICATION</scope>
</reference>
<dbReference type="AlphaFoldDB" id="A0A914EH05"/>
<organism evidence="1 2">
    <name type="scientific">Acrobeloides nanus</name>
    <dbReference type="NCBI Taxonomy" id="290746"/>
    <lineage>
        <taxon>Eukaryota</taxon>
        <taxon>Metazoa</taxon>
        <taxon>Ecdysozoa</taxon>
        <taxon>Nematoda</taxon>
        <taxon>Chromadorea</taxon>
        <taxon>Rhabditida</taxon>
        <taxon>Tylenchina</taxon>
        <taxon>Cephalobomorpha</taxon>
        <taxon>Cephaloboidea</taxon>
        <taxon>Cephalobidae</taxon>
        <taxon>Acrobeloides</taxon>
    </lineage>
</organism>
<dbReference type="WBParaSite" id="ACRNAN_scaffold7815.g29613.t1">
    <property type="protein sequence ID" value="ACRNAN_scaffold7815.g29613.t1"/>
    <property type="gene ID" value="ACRNAN_scaffold7815.g29613"/>
</dbReference>
<protein>
    <submittedName>
        <fullName evidence="2">Uncharacterized protein</fullName>
    </submittedName>
</protein>